<comment type="similarity">
    <text evidence="1">Belongs to the LysR transcriptional regulatory family.</text>
</comment>
<dbReference type="InterPro" id="IPR036390">
    <property type="entry name" value="WH_DNA-bd_sf"/>
</dbReference>
<dbReference type="Pfam" id="PF00126">
    <property type="entry name" value="HTH_1"/>
    <property type="match status" value="1"/>
</dbReference>
<dbReference type="InterPro" id="IPR058163">
    <property type="entry name" value="LysR-type_TF_proteobact-type"/>
</dbReference>
<dbReference type="InterPro" id="IPR005119">
    <property type="entry name" value="LysR_subst-bd"/>
</dbReference>
<dbReference type="EMBL" id="JAASQI010000001">
    <property type="protein sequence ID" value="NIJ56671.1"/>
    <property type="molecule type" value="Genomic_DNA"/>
</dbReference>
<keyword evidence="4" id="KW-0804">Transcription</keyword>
<feature type="domain" description="HTH lysR-type" evidence="5">
    <location>
        <begin position="38"/>
        <end position="95"/>
    </location>
</feature>
<reference evidence="6 7" key="1">
    <citation type="submission" date="2020-03" db="EMBL/GenBank/DDBJ databases">
        <title>Genomic Encyclopedia of Type Strains, Phase IV (KMG-IV): sequencing the most valuable type-strain genomes for metagenomic binning, comparative biology and taxonomic classification.</title>
        <authorList>
            <person name="Goeker M."/>
        </authorList>
    </citation>
    <scope>NUCLEOTIDE SEQUENCE [LARGE SCALE GENOMIC DNA]</scope>
    <source>
        <strain evidence="6 7">DSM 103870</strain>
    </source>
</reference>
<dbReference type="Pfam" id="PF03466">
    <property type="entry name" value="LysR_substrate"/>
    <property type="match status" value="1"/>
</dbReference>
<dbReference type="Gene3D" id="3.40.190.290">
    <property type="match status" value="1"/>
</dbReference>
<dbReference type="PANTHER" id="PTHR30537:SF5">
    <property type="entry name" value="HTH-TYPE TRANSCRIPTIONAL ACTIVATOR TTDR-RELATED"/>
    <property type="match status" value="1"/>
</dbReference>
<evidence type="ECO:0000256" key="4">
    <source>
        <dbReference type="ARBA" id="ARBA00023163"/>
    </source>
</evidence>
<dbReference type="SUPFAM" id="SSF46785">
    <property type="entry name" value="Winged helix' DNA-binding domain"/>
    <property type="match status" value="1"/>
</dbReference>
<evidence type="ECO:0000256" key="2">
    <source>
        <dbReference type="ARBA" id="ARBA00023015"/>
    </source>
</evidence>
<keyword evidence="2" id="KW-0805">Transcription regulation</keyword>
<evidence type="ECO:0000313" key="7">
    <source>
        <dbReference type="Proteomes" id="UP001429580"/>
    </source>
</evidence>
<evidence type="ECO:0000256" key="1">
    <source>
        <dbReference type="ARBA" id="ARBA00009437"/>
    </source>
</evidence>
<gene>
    <name evidence="6" type="ORF">FHS82_000484</name>
</gene>
<keyword evidence="7" id="KW-1185">Reference proteome</keyword>
<sequence length="341" mass="37233">MLQSNIVNFTHGVNHVCVHYNYNQGCEIDDDEGWTMLDRLTGMSVFAKVVASGSFTAAARLSGMSQTMVTKHVAALEARLGTKLLHRTTRRLTLTEAGRRFHDACLRILPEVDEAEAEAGAGNVEPRGVLRLNVPFSFGIRQIAPALPAFLSAHPQLDIELGLNDRVVDLVDEGWDVAVRIGTLAPSRLIARKLAPCHNLLCAAPAYLDHHGTPRSMADLARHNCLGYTLSQRLGADRWPFGDTGETVRVSGNLRVNNGDVLVIAAEAGQGIIYQPTFLVGDAIRAGRLKPIFLDRPLVDTGNVYAVFPHDRQPPAKVRALIDFLGERFSPSPPWDGELPV</sequence>
<dbReference type="Proteomes" id="UP001429580">
    <property type="component" value="Unassembled WGS sequence"/>
</dbReference>
<evidence type="ECO:0000256" key="3">
    <source>
        <dbReference type="ARBA" id="ARBA00023125"/>
    </source>
</evidence>
<accession>A0ABX0UUM6</accession>
<organism evidence="6 7">
    <name type="scientific">Pseudochelatococcus lubricantis</name>
    <dbReference type="NCBI Taxonomy" id="1538102"/>
    <lineage>
        <taxon>Bacteria</taxon>
        <taxon>Pseudomonadati</taxon>
        <taxon>Pseudomonadota</taxon>
        <taxon>Alphaproteobacteria</taxon>
        <taxon>Hyphomicrobiales</taxon>
        <taxon>Chelatococcaceae</taxon>
        <taxon>Pseudochelatococcus</taxon>
    </lineage>
</organism>
<evidence type="ECO:0000313" key="6">
    <source>
        <dbReference type="EMBL" id="NIJ56671.1"/>
    </source>
</evidence>
<keyword evidence="3 6" id="KW-0238">DNA-binding</keyword>
<dbReference type="PROSITE" id="PS50931">
    <property type="entry name" value="HTH_LYSR"/>
    <property type="match status" value="1"/>
</dbReference>
<dbReference type="Gene3D" id="1.10.10.10">
    <property type="entry name" value="Winged helix-like DNA-binding domain superfamily/Winged helix DNA-binding domain"/>
    <property type="match status" value="1"/>
</dbReference>
<dbReference type="InterPro" id="IPR036388">
    <property type="entry name" value="WH-like_DNA-bd_sf"/>
</dbReference>
<protein>
    <submittedName>
        <fullName evidence="6">DNA-binding transcriptional LysR family regulator</fullName>
    </submittedName>
</protein>
<dbReference type="SUPFAM" id="SSF53850">
    <property type="entry name" value="Periplasmic binding protein-like II"/>
    <property type="match status" value="1"/>
</dbReference>
<dbReference type="GO" id="GO:0003677">
    <property type="term" value="F:DNA binding"/>
    <property type="evidence" value="ECO:0007669"/>
    <property type="project" value="UniProtKB-KW"/>
</dbReference>
<dbReference type="PANTHER" id="PTHR30537">
    <property type="entry name" value="HTH-TYPE TRANSCRIPTIONAL REGULATOR"/>
    <property type="match status" value="1"/>
</dbReference>
<proteinExistence type="inferred from homology"/>
<dbReference type="CDD" id="cd08422">
    <property type="entry name" value="PBP2_CrgA_like"/>
    <property type="match status" value="1"/>
</dbReference>
<dbReference type="InterPro" id="IPR000847">
    <property type="entry name" value="LysR_HTH_N"/>
</dbReference>
<name>A0ABX0UUM6_9HYPH</name>
<comment type="caution">
    <text evidence="6">The sequence shown here is derived from an EMBL/GenBank/DDBJ whole genome shotgun (WGS) entry which is preliminary data.</text>
</comment>
<evidence type="ECO:0000259" key="5">
    <source>
        <dbReference type="PROSITE" id="PS50931"/>
    </source>
</evidence>